<gene>
    <name evidence="3" type="ORF">BN869_000003763_1</name>
</gene>
<protein>
    <recommendedName>
        <fullName evidence="4">Autophagy-related protein 28</fullName>
    </recommendedName>
</protein>
<reference evidence="3" key="1">
    <citation type="submission" date="2015-01" db="EMBL/GenBank/DDBJ databases">
        <authorList>
            <person name="Durling Mikael"/>
        </authorList>
    </citation>
    <scope>NUCLEOTIDE SEQUENCE</scope>
</reference>
<name>A0A0B7JRS2_BIOOC</name>
<feature type="region of interest" description="Disordered" evidence="2">
    <location>
        <begin position="1"/>
        <end position="121"/>
    </location>
</feature>
<dbReference type="AlphaFoldDB" id="A0A0B7JRS2"/>
<feature type="region of interest" description="Disordered" evidence="2">
    <location>
        <begin position="531"/>
        <end position="607"/>
    </location>
</feature>
<feature type="compositionally biased region" description="Polar residues" evidence="2">
    <location>
        <begin position="572"/>
        <end position="595"/>
    </location>
</feature>
<evidence type="ECO:0000313" key="3">
    <source>
        <dbReference type="EMBL" id="CEO47708.1"/>
    </source>
</evidence>
<sequence length="607" mass="68590">MTSLSFSRQQRLSSSIFPFHNKPRTTVEGYDMDELEPRPIDSLYHDDDGPGSRSRQPYSPIRRLPRSPSPDAWQDRESSTSSLSQFRPKPMFSGPPPPIAASIALSKKPTSNSSDSPSARNAGFGSLLFHYNYDREPSYRPDATWRGLRRQEKSLEKEVQLLLDQQASGLVAGLDGLGGDDYSDTGSSTPTGTFYSTATSKSRMINSLHVPNHSTRDGNLLPVRQPKASKARGLRSARTGLRRSMAALAQLKLEEDVYVDEALSQRRRALNKLERLNRQRDNVTSEMHMLEEDEEEPLGKELRDLSARHDSVSQEIRVLEEKLVGMRNQRKWLRERMEDVKNRREAGLSGYRGALKNVDSEVTALMHRPPFQPLDLEALQTGAKRLPPTGGVEFLRLRPERRNLDMAKSWWENEVLILEKRKSQIKKEKEALDNGSEIWDEVMRLVSDYETRLRQLMQEPAETSSNKGKEKVPSQESIIQNQLPEMDKVVTALESHMKTAEKKRWNLLICAIGAELEAFEEARSMLQHVLDETSDKSEEPSQSLVADEGQNHDEGSDNEVPPDLLVSHYEDQNNPPSVSSADTSPVFQRTTTSDSDVPPDLLAEHDA</sequence>
<evidence type="ECO:0008006" key="4">
    <source>
        <dbReference type="Google" id="ProtNLM"/>
    </source>
</evidence>
<evidence type="ECO:0000256" key="2">
    <source>
        <dbReference type="SAM" id="MobiDB-lite"/>
    </source>
</evidence>
<organism evidence="3">
    <name type="scientific">Bionectria ochroleuca</name>
    <name type="common">Gliocladium roseum</name>
    <dbReference type="NCBI Taxonomy" id="29856"/>
    <lineage>
        <taxon>Eukaryota</taxon>
        <taxon>Fungi</taxon>
        <taxon>Dikarya</taxon>
        <taxon>Ascomycota</taxon>
        <taxon>Pezizomycotina</taxon>
        <taxon>Sordariomycetes</taxon>
        <taxon>Hypocreomycetidae</taxon>
        <taxon>Hypocreales</taxon>
        <taxon>Bionectriaceae</taxon>
        <taxon>Clonostachys</taxon>
    </lineage>
</organism>
<dbReference type="EMBL" id="CDPU01000008">
    <property type="protein sequence ID" value="CEO47708.1"/>
    <property type="molecule type" value="Genomic_DNA"/>
</dbReference>
<feature type="compositionally biased region" description="Polar residues" evidence="2">
    <location>
        <begin position="474"/>
        <end position="483"/>
    </location>
</feature>
<feature type="compositionally biased region" description="Polar residues" evidence="2">
    <location>
        <begin position="108"/>
        <end position="119"/>
    </location>
</feature>
<keyword evidence="1" id="KW-0175">Coiled coil</keyword>
<evidence type="ECO:0000256" key="1">
    <source>
        <dbReference type="SAM" id="Coils"/>
    </source>
</evidence>
<feature type="compositionally biased region" description="Low complexity" evidence="2">
    <location>
        <begin position="1"/>
        <end position="17"/>
    </location>
</feature>
<feature type="compositionally biased region" description="Basic and acidic residues" evidence="2">
    <location>
        <begin position="35"/>
        <end position="50"/>
    </location>
</feature>
<feature type="region of interest" description="Disordered" evidence="2">
    <location>
        <begin position="457"/>
        <end position="483"/>
    </location>
</feature>
<proteinExistence type="predicted"/>
<feature type="coiled-coil region" evidence="1">
    <location>
        <begin position="259"/>
        <end position="343"/>
    </location>
</feature>
<accession>A0A0B7JRS2</accession>